<keyword evidence="11" id="KW-1185">Reference proteome</keyword>
<evidence type="ECO:0000256" key="2">
    <source>
        <dbReference type="ARBA" id="ARBA00011375"/>
    </source>
</evidence>
<keyword evidence="5" id="KW-0802">TPR repeat</keyword>
<dbReference type="SUPFAM" id="SSF48452">
    <property type="entry name" value="TPR-like"/>
    <property type="match status" value="1"/>
</dbReference>
<feature type="region of interest" description="Disordered" evidence="9">
    <location>
        <begin position="83"/>
        <end position="114"/>
    </location>
</feature>
<proteinExistence type="predicted"/>
<evidence type="ECO:0000256" key="5">
    <source>
        <dbReference type="ARBA" id="ARBA00022803"/>
    </source>
</evidence>
<dbReference type="GO" id="GO:0005739">
    <property type="term" value="C:mitochondrion"/>
    <property type="evidence" value="ECO:0007669"/>
    <property type="project" value="TreeGrafter"/>
</dbReference>
<keyword evidence="10" id="KW-1133">Transmembrane helix</keyword>
<dbReference type="RefSeq" id="XP_015516084.2">
    <property type="nucleotide sequence ID" value="XM_015660598.2"/>
</dbReference>
<keyword evidence="3" id="KW-0963">Cytoplasm</keyword>
<gene>
    <name evidence="12" type="primary">LOC107221565</name>
</gene>
<comment type="subunit">
    <text evidence="2">Interacts with microtubules.</text>
</comment>
<dbReference type="Proteomes" id="UP000829291">
    <property type="component" value="Chromosome 4"/>
</dbReference>
<dbReference type="Gene3D" id="1.25.40.10">
    <property type="entry name" value="Tetratricopeptide repeat domain"/>
    <property type="match status" value="1"/>
</dbReference>
<evidence type="ECO:0000313" key="12">
    <source>
        <dbReference type="RefSeq" id="XP_015516084.2"/>
    </source>
</evidence>
<evidence type="ECO:0000256" key="6">
    <source>
        <dbReference type="ARBA" id="ARBA00023212"/>
    </source>
</evidence>
<dbReference type="GO" id="GO:0097431">
    <property type="term" value="C:mitotic spindle pole"/>
    <property type="evidence" value="ECO:0007669"/>
    <property type="project" value="TreeGrafter"/>
</dbReference>
<feature type="compositionally biased region" description="Polar residues" evidence="9">
    <location>
        <begin position="99"/>
        <end position="109"/>
    </location>
</feature>
<keyword evidence="10" id="KW-0812">Transmembrane</keyword>
<dbReference type="GO" id="GO:0005876">
    <property type="term" value="C:spindle microtubule"/>
    <property type="evidence" value="ECO:0007669"/>
    <property type="project" value="TreeGrafter"/>
</dbReference>
<feature type="compositionally biased region" description="Basic residues" evidence="9">
    <location>
        <begin position="86"/>
        <end position="98"/>
    </location>
</feature>
<dbReference type="PANTHER" id="PTHR16056">
    <property type="entry name" value="REGULATOR OF MICROTUBULE DYNAMICS PROTEIN"/>
    <property type="match status" value="1"/>
</dbReference>
<comment type="subcellular location">
    <subcellularLocation>
        <location evidence="1">Cytoplasm</location>
        <location evidence="1">Cytoskeleton</location>
    </subcellularLocation>
</comment>
<dbReference type="PANTHER" id="PTHR16056:SF16">
    <property type="entry name" value="REGULATOR OF MICROTUBULE DYNAMICS PROTEIN 1"/>
    <property type="match status" value="1"/>
</dbReference>
<evidence type="ECO:0000256" key="1">
    <source>
        <dbReference type="ARBA" id="ARBA00004245"/>
    </source>
</evidence>
<dbReference type="Pfam" id="PF21033">
    <property type="entry name" value="RMD1-3"/>
    <property type="match status" value="1"/>
</dbReference>
<dbReference type="InParanoid" id="A0A6J0BN73"/>
<name>A0A6J0BN73_NEOLC</name>
<sequence length="389" mass="44519">MYSMNQESVRMRKAPHTMSDINSPRLIATAVAAAFGVIGAVGLFVYQKIREQQQTERVRRDLDKMGETMAELQAQLDLLRLQQNQRRNRERISRRKPNLKNSSTYSATDNDTDVDAFSTADTEFDDDEFFDFSDMESGDGDNERISGPTNELDRTLAETDKLIEASELRPGSECEEALSTLRNLLVKYPDNIEVIWRLARACHRCSTNATETSKKLALIVEGLKPCERFEEADSADFHKWYAILIGSHGMFLSTKEKIEGGYRFKKHLNKALEIRPEDPVLHHLSGRFKFEVAGLTWIERKVASTLFAEPPSATYEEAIVDFERAEELTIKPFKDNKLLLGKCYVAVGRYQDAIRWFEETSNIPTVSEEDRVSQNEADQLLSKYSKYRS</sequence>
<dbReference type="KEGG" id="nlo:107221565"/>
<evidence type="ECO:0000313" key="11">
    <source>
        <dbReference type="Proteomes" id="UP000829291"/>
    </source>
</evidence>
<feature type="transmembrane region" description="Helical" evidence="10">
    <location>
        <begin position="26"/>
        <end position="46"/>
    </location>
</feature>
<evidence type="ECO:0000256" key="7">
    <source>
        <dbReference type="ARBA" id="ARBA00039966"/>
    </source>
</evidence>
<dbReference type="GeneID" id="107221565"/>
<reference evidence="12" key="1">
    <citation type="submission" date="2025-08" db="UniProtKB">
        <authorList>
            <consortium name="RefSeq"/>
        </authorList>
    </citation>
    <scope>IDENTIFICATION</scope>
    <source>
        <tissue evidence="12">Thorax and Abdomen</tissue>
    </source>
</reference>
<keyword evidence="10" id="KW-0472">Membrane</keyword>
<dbReference type="OrthoDB" id="512473at2759"/>
<dbReference type="InterPro" id="IPR049039">
    <property type="entry name" value="RMD1-3_a_helical_rpt"/>
</dbReference>
<protein>
    <recommendedName>
        <fullName evidence="7">Regulator of microtubule dynamics protein 1</fullName>
    </recommendedName>
    <alternativeName>
        <fullName evidence="8">Protein FAM82B</fullName>
    </alternativeName>
</protein>
<dbReference type="GO" id="GO:0008017">
    <property type="term" value="F:microtubule binding"/>
    <property type="evidence" value="ECO:0007669"/>
    <property type="project" value="TreeGrafter"/>
</dbReference>
<evidence type="ECO:0000256" key="9">
    <source>
        <dbReference type="SAM" id="MobiDB-lite"/>
    </source>
</evidence>
<keyword evidence="6" id="KW-0206">Cytoskeleton</keyword>
<evidence type="ECO:0000256" key="8">
    <source>
        <dbReference type="ARBA" id="ARBA00041958"/>
    </source>
</evidence>
<evidence type="ECO:0000256" key="3">
    <source>
        <dbReference type="ARBA" id="ARBA00022490"/>
    </source>
</evidence>
<evidence type="ECO:0000256" key="10">
    <source>
        <dbReference type="SAM" id="Phobius"/>
    </source>
</evidence>
<organism evidence="12">
    <name type="scientific">Neodiprion lecontei</name>
    <name type="common">Redheaded pine sawfly</name>
    <dbReference type="NCBI Taxonomy" id="441921"/>
    <lineage>
        <taxon>Eukaryota</taxon>
        <taxon>Metazoa</taxon>
        <taxon>Ecdysozoa</taxon>
        <taxon>Arthropoda</taxon>
        <taxon>Hexapoda</taxon>
        <taxon>Insecta</taxon>
        <taxon>Pterygota</taxon>
        <taxon>Neoptera</taxon>
        <taxon>Endopterygota</taxon>
        <taxon>Hymenoptera</taxon>
        <taxon>Tenthredinoidea</taxon>
        <taxon>Diprionidae</taxon>
        <taxon>Diprioninae</taxon>
        <taxon>Neodiprion</taxon>
    </lineage>
</organism>
<dbReference type="AlphaFoldDB" id="A0A6J0BN73"/>
<keyword evidence="4" id="KW-0677">Repeat</keyword>
<dbReference type="InterPro" id="IPR011990">
    <property type="entry name" value="TPR-like_helical_dom_sf"/>
</dbReference>
<evidence type="ECO:0000256" key="4">
    <source>
        <dbReference type="ARBA" id="ARBA00022737"/>
    </source>
</evidence>
<accession>A0A6J0BN73</accession>